<proteinExistence type="predicted"/>
<organism evidence="1 2">
    <name type="scientific">Tropilaelaps mercedesae</name>
    <dbReference type="NCBI Taxonomy" id="418985"/>
    <lineage>
        <taxon>Eukaryota</taxon>
        <taxon>Metazoa</taxon>
        <taxon>Ecdysozoa</taxon>
        <taxon>Arthropoda</taxon>
        <taxon>Chelicerata</taxon>
        <taxon>Arachnida</taxon>
        <taxon>Acari</taxon>
        <taxon>Parasitiformes</taxon>
        <taxon>Mesostigmata</taxon>
        <taxon>Gamasina</taxon>
        <taxon>Dermanyssoidea</taxon>
        <taxon>Laelapidae</taxon>
        <taxon>Tropilaelaps</taxon>
    </lineage>
</organism>
<keyword evidence="2" id="KW-1185">Reference proteome</keyword>
<gene>
    <name evidence="1" type="ORF">BIW11_08735</name>
</gene>
<evidence type="ECO:0000313" key="2">
    <source>
        <dbReference type="Proteomes" id="UP000192247"/>
    </source>
</evidence>
<reference evidence="1 2" key="1">
    <citation type="journal article" date="2017" name="Gigascience">
        <title>Draft genome of the honey bee ectoparasitic mite, Tropilaelaps mercedesae, is shaped by the parasitic life history.</title>
        <authorList>
            <person name="Dong X."/>
            <person name="Armstrong S.D."/>
            <person name="Xia D."/>
            <person name="Makepeace B.L."/>
            <person name="Darby A.C."/>
            <person name="Kadowaki T."/>
        </authorList>
    </citation>
    <scope>NUCLEOTIDE SEQUENCE [LARGE SCALE GENOMIC DNA]</scope>
    <source>
        <strain evidence="1">Wuxi-XJTLU</strain>
    </source>
</reference>
<dbReference type="InParanoid" id="A0A1V9XNC9"/>
<protein>
    <submittedName>
        <fullName evidence="1">Uncharacterized protein</fullName>
    </submittedName>
</protein>
<dbReference type="Proteomes" id="UP000192247">
    <property type="component" value="Unassembled WGS sequence"/>
</dbReference>
<accession>A0A1V9XNC9</accession>
<dbReference type="EMBL" id="MNPL01007089">
    <property type="protein sequence ID" value="OQR74961.1"/>
    <property type="molecule type" value="Genomic_DNA"/>
</dbReference>
<sequence length="64" mass="7328">MRMSFLINRYIKSVMKLLSNARTKTVPLCFEGVADPKWNESIKIAGGTTTLNKGESSRNYWLYP</sequence>
<dbReference type="AlphaFoldDB" id="A0A1V9XNC9"/>
<name>A0A1V9XNC9_9ACAR</name>
<comment type="caution">
    <text evidence="1">The sequence shown here is derived from an EMBL/GenBank/DDBJ whole genome shotgun (WGS) entry which is preliminary data.</text>
</comment>
<feature type="non-terminal residue" evidence="1">
    <location>
        <position position="64"/>
    </location>
</feature>
<evidence type="ECO:0000313" key="1">
    <source>
        <dbReference type="EMBL" id="OQR74961.1"/>
    </source>
</evidence>